<dbReference type="InterPro" id="IPR036291">
    <property type="entry name" value="NAD(P)-bd_dom_sf"/>
</dbReference>
<evidence type="ECO:0000256" key="3">
    <source>
        <dbReference type="ARBA" id="ARBA00023002"/>
    </source>
</evidence>
<dbReference type="OMA" id="YWANDSV"/>
<dbReference type="PRINTS" id="PR00080">
    <property type="entry name" value="SDRFAMILY"/>
</dbReference>
<reference evidence="6 7" key="1">
    <citation type="journal article" date="2018" name="Nat. Ecol. Evol.">
        <title>Genomic signatures of mitonuclear coevolution across populations of Tigriopus californicus.</title>
        <authorList>
            <person name="Barreto F.S."/>
            <person name="Watson E.T."/>
            <person name="Lima T.G."/>
            <person name="Willett C.S."/>
            <person name="Edmands S."/>
            <person name="Li W."/>
            <person name="Burton R.S."/>
        </authorList>
    </citation>
    <scope>NUCLEOTIDE SEQUENCE [LARGE SCALE GENOMIC DNA]</scope>
    <source>
        <strain evidence="6 7">San Diego</strain>
    </source>
</reference>
<evidence type="ECO:0000313" key="6">
    <source>
        <dbReference type="EMBL" id="TRY78303.1"/>
    </source>
</evidence>
<sequence length="281" mass="30504">MPGRVAIVTGANKGIGLAIVRGLAKVFQGDVYLTARNSERGLAAVQTLMKEDLVVHFHQLDIDEPKSIQTLRDFMKDKYGGIDVLVNNAAIAFKGNATEPFGHQAEITLKTNFWALKSTCDILFPILKPGARVVNMSSSAGFLARMGGSGAANAALKQTLGDPELKIEKLEELMHDFVASAKAGNHAEKGWPNSTYSVSKVGVSALSRIQQREFNLDSDSDYVVNHVHPGYVDTDMTSHKGPLTIDEGARSSLFAAMLPANTEVKGQYIWEDCKILDWVKG</sequence>
<dbReference type="Pfam" id="PF00106">
    <property type="entry name" value="adh_short"/>
    <property type="match status" value="1"/>
</dbReference>
<dbReference type="GO" id="GO:0004090">
    <property type="term" value="F:carbonyl reductase (NADPH) activity"/>
    <property type="evidence" value="ECO:0007669"/>
    <property type="project" value="UniProtKB-EC"/>
</dbReference>
<dbReference type="EMBL" id="VCGU01000003">
    <property type="protein sequence ID" value="TRY78303.1"/>
    <property type="molecule type" value="Genomic_DNA"/>
</dbReference>
<evidence type="ECO:0000256" key="1">
    <source>
        <dbReference type="ARBA" id="ARBA00006484"/>
    </source>
</evidence>
<dbReference type="PRINTS" id="PR00081">
    <property type="entry name" value="GDHRDH"/>
</dbReference>
<dbReference type="PANTHER" id="PTHR43963:SF4">
    <property type="entry name" value="CARBONYL REDUCTASE (NADPH)"/>
    <property type="match status" value="1"/>
</dbReference>
<name>A0A553PKV6_TIGCA</name>
<keyword evidence="7" id="KW-1185">Reference proteome</keyword>
<evidence type="ECO:0000256" key="2">
    <source>
        <dbReference type="ARBA" id="ARBA00022857"/>
    </source>
</evidence>
<dbReference type="CDD" id="cd05324">
    <property type="entry name" value="carb_red_PTCR-like_SDR_c"/>
    <property type="match status" value="1"/>
</dbReference>
<organism evidence="6 7">
    <name type="scientific">Tigriopus californicus</name>
    <name type="common">Marine copepod</name>
    <dbReference type="NCBI Taxonomy" id="6832"/>
    <lineage>
        <taxon>Eukaryota</taxon>
        <taxon>Metazoa</taxon>
        <taxon>Ecdysozoa</taxon>
        <taxon>Arthropoda</taxon>
        <taxon>Crustacea</taxon>
        <taxon>Multicrustacea</taxon>
        <taxon>Hexanauplia</taxon>
        <taxon>Copepoda</taxon>
        <taxon>Harpacticoida</taxon>
        <taxon>Harpacticidae</taxon>
        <taxon>Tigriopus</taxon>
    </lineage>
</organism>
<dbReference type="STRING" id="6832.A0A553PKV6"/>
<dbReference type="OrthoDB" id="7289984at2759"/>
<dbReference type="EC" id="1.1.1.184" evidence="4"/>
<dbReference type="PROSITE" id="PS00061">
    <property type="entry name" value="ADH_SHORT"/>
    <property type="match status" value="1"/>
</dbReference>
<comment type="caution">
    <text evidence="6">The sequence shown here is derived from an EMBL/GenBank/DDBJ whole genome shotgun (WGS) entry which is preliminary data.</text>
</comment>
<evidence type="ECO:0000256" key="4">
    <source>
        <dbReference type="ARBA" id="ARBA00026118"/>
    </source>
</evidence>
<accession>A0A553PKV6</accession>
<comment type="similarity">
    <text evidence="1 5">Belongs to the short-chain dehydrogenases/reductases (SDR) family.</text>
</comment>
<protein>
    <recommendedName>
        <fullName evidence="4">carbonyl reductase (NADPH)</fullName>
        <ecNumber evidence="4">1.1.1.184</ecNumber>
    </recommendedName>
</protein>
<keyword evidence="2" id="KW-0521">NADP</keyword>
<gene>
    <name evidence="6" type="ORF">TCAL_01717</name>
</gene>
<dbReference type="AlphaFoldDB" id="A0A553PKV6"/>
<dbReference type="InterPro" id="IPR045313">
    <property type="entry name" value="CBR1-like"/>
</dbReference>
<dbReference type="PANTHER" id="PTHR43963">
    <property type="entry name" value="CARBONYL REDUCTASE 1-RELATED"/>
    <property type="match status" value="1"/>
</dbReference>
<dbReference type="InterPro" id="IPR020904">
    <property type="entry name" value="Sc_DH/Rdtase_CS"/>
</dbReference>
<evidence type="ECO:0000313" key="7">
    <source>
        <dbReference type="Proteomes" id="UP000318571"/>
    </source>
</evidence>
<dbReference type="InterPro" id="IPR002347">
    <property type="entry name" value="SDR_fam"/>
</dbReference>
<dbReference type="Gene3D" id="3.40.50.720">
    <property type="entry name" value="NAD(P)-binding Rossmann-like Domain"/>
    <property type="match status" value="1"/>
</dbReference>
<evidence type="ECO:0000256" key="5">
    <source>
        <dbReference type="RuleBase" id="RU000363"/>
    </source>
</evidence>
<keyword evidence="3" id="KW-0560">Oxidoreductase</keyword>
<dbReference type="SUPFAM" id="SSF51735">
    <property type="entry name" value="NAD(P)-binding Rossmann-fold domains"/>
    <property type="match status" value="1"/>
</dbReference>
<dbReference type="Proteomes" id="UP000318571">
    <property type="component" value="Chromosome 11"/>
</dbReference>
<proteinExistence type="inferred from homology"/>